<dbReference type="AlphaFoldDB" id="A0A066ZQD0"/>
<dbReference type="Proteomes" id="UP000027341">
    <property type="component" value="Unassembled WGS sequence"/>
</dbReference>
<organism evidence="2 3">
    <name type="scientific">Hydrogenovibrio marinus</name>
    <dbReference type="NCBI Taxonomy" id="28885"/>
    <lineage>
        <taxon>Bacteria</taxon>
        <taxon>Pseudomonadati</taxon>
        <taxon>Pseudomonadota</taxon>
        <taxon>Gammaproteobacteria</taxon>
        <taxon>Thiotrichales</taxon>
        <taxon>Piscirickettsiaceae</taxon>
        <taxon>Hydrogenovibrio</taxon>
    </lineage>
</organism>
<evidence type="ECO:0000256" key="1">
    <source>
        <dbReference type="SAM" id="Phobius"/>
    </source>
</evidence>
<protein>
    <recommendedName>
        <fullName evidence="4">DUF4381 domain-containing protein</fullName>
    </recommendedName>
</protein>
<keyword evidence="1" id="KW-1133">Transmembrane helix</keyword>
<comment type="caution">
    <text evidence="2">The sequence shown here is derived from an EMBL/GenBank/DDBJ whole genome shotgun (WGS) entry which is preliminary data.</text>
</comment>
<reference evidence="2 3" key="1">
    <citation type="submission" date="2014-04" db="EMBL/GenBank/DDBJ databases">
        <title>Draft genome sequence of Hydrogenovibrio marinus MH-110, a model organism for aerobic H2 metabolism.</title>
        <authorList>
            <person name="Cha H.J."/>
            <person name="Jo B.H."/>
            <person name="Hwang B.H."/>
        </authorList>
    </citation>
    <scope>NUCLEOTIDE SEQUENCE [LARGE SCALE GENOMIC DNA]</scope>
    <source>
        <strain evidence="2 3">MH-110</strain>
    </source>
</reference>
<name>A0A066ZQD0_HYDMR</name>
<proteinExistence type="predicted"/>
<keyword evidence="1" id="KW-0472">Membrane</keyword>
<dbReference type="STRING" id="28885.EI16_06975"/>
<evidence type="ECO:0000313" key="3">
    <source>
        <dbReference type="Proteomes" id="UP000027341"/>
    </source>
</evidence>
<accession>A0A066ZQD0</accession>
<feature type="transmembrane region" description="Helical" evidence="1">
    <location>
        <begin position="37"/>
        <end position="56"/>
    </location>
</feature>
<sequence>MANLTPELSPQLQAALSRLNDIVVPPPVGWWPISDSLIALFIGIGGILIGSTWYFLNQRKQNQYRRQAQSLFDNAIAQSDDPRRQLQIANQLLKQVAITSYGRKQVAALTGQDWIYFLKQNASYVQQPDGLEACFASLYNPNQPLEPQDIQQTLDYVKHWIKGHHK</sequence>
<evidence type="ECO:0008006" key="4">
    <source>
        <dbReference type="Google" id="ProtNLM"/>
    </source>
</evidence>
<gene>
    <name evidence="2" type="ORF">EI16_06975</name>
</gene>
<dbReference type="InterPro" id="IPR025489">
    <property type="entry name" value="DUF4381"/>
</dbReference>
<keyword evidence="3" id="KW-1185">Reference proteome</keyword>
<dbReference type="EMBL" id="JMIU01000001">
    <property type="protein sequence ID" value="KDN96023.1"/>
    <property type="molecule type" value="Genomic_DNA"/>
</dbReference>
<dbReference type="RefSeq" id="WP_029911318.1">
    <property type="nucleotide sequence ID" value="NZ_AP020335.1"/>
</dbReference>
<evidence type="ECO:0000313" key="2">
    <source>
        <dbReference type="EMBL" id="KDN96023.1"/>
    </source>
</evidence>
<keyword evidence="1" id="KW-0812">Transmembrane</keyword>
<dbReference type="Pfam" id="PF14316">
    <property type="entry name" value="DUF4381"/>
    <property type="match status" value="1"/>
</dbReference>